<evidence type="ECO:0000313" key="3">
    <source>
        <dbReference type="Proteomes" id="UP000663802"/>
    </source>
</evidence>
<sequence>MLMKQGGTAIDSPLQIIVGGVFLYPFLLSKKLYNFLKAKPSNINGVKQLSRLNSKKTNRIRL</sequence>
<accession>A0ABQ1E560</accession>
<evidence type="ECO:0000256" key="1">
    <source>
        <dbReference type="SAM" id="Phobius"/>
    </source>
</evidence>
<protein>
    <submittedName>
        <fullName evidence="2">Uncharacterized protein</fullName>
    </submittedName>
</protein>
<reference evidence="2 3" key="1">
    <citation type="journal article" date="2021" name="Int. J. Syst. Evol. Microbiol.">
        <title>Clostridium zeae sp. nov., isolated from corn silage.</title>
        <authorList>
            <person name="Kobayashi H."/>
            <person name="Tanizawa Y."/>
            <person name="Yagura M."/>
            <person name="Sakamoto M."/>
            <person name="Ohkuma M."/>
            <person name="Tohno M."/>
        </authorList>
    </citation>
    <scope>NUCLEOTIDE SEQUENCE [LARGE SCALE GENOMIC DNA]</scope>
    <source>
        <strain evidence="2 3">CSC2</strain>
    </source>
</reference>
<comment type="caution">
    <text evidence="2">The sequence shown here is derived from an EMBL/GenBank/DDBJ whole genome shotgun (WGS) entry which is preliminary data.</text>
</comment>
<dbReference type="Proteomes" id="UP000663802">
    <property type="component" value="Unassembled WGS sequence"/>
</dbReference>
<proteinExistence type="predicted"/>
<gene>
    <name evidence="2" type="ORF">CSC2_04020</name>
</gene>
<dbReference type="EMBL" id="BMBA01000001">
    <property type="protein sequence ID" value="GFZ29876.1"/>
    <property type="molecule type" value="Genomic_DNA"/>
</dbReference>
<evidence type="ECO:0000313" key="2">
    <source>
        <dbReference type="EMBL" id="GFZ29876.1"/>
    </source>
</evidence>
<name>A0ABQ1E560_9CLOT</name>
<organism evidence="2 3">
    <name type="scientific">Clostridium zeae</name>
    <dbReference type="NCBI Taxonomy" id="2759022"/>
    <lineage>
        <taxon>Bacteria</taxon>
        <taxon>Bacillati</taxon>
        <taxon>Bacillota</taxon>
        <taxon>Clostridia</taxon>
        <taxon>Eubacteriales</taxon>
        <taxon>Clostridiaceae</taxon>
        <taxon>Clostridium</taxon>
    </lineage>
</organism>
<keyword evidence="3" id="KW-1185">Reference proteome</keyword>
<feature type="transmembrane region" description="Helical" evidence="1">
    <location>
        <begin position="12"/>
        <end position="29"/>
    </location>
</feature>
<keyword evidence="1" id="KW-0472">Membrane</keyword>
<keyword evidence="1" id="KW-0812">Transmembrane</keyword>
<keyword evidence="1" id="KW-1133">Transmembrane helix</keyword>